<dbReference type="AlphaFoldDB" id="A0A1E2VC98"/>
<evidence type="ECO:0000313" key="6">
    <source>
        <dbReference type="Proteomes" id="UP000094291"/>
    </source>
</evidence>
<protein>
    <recommendedName>
        <fullName evidence="4">HTH merR-type domain-containing protein</fullName>
    </recommendedName>
</protein>
<dbReference type="InterPro" id="IPR036594">
    <property type="entry name" value="Meth_synthase_dom"/>
</dbReference>
<keyword evidence="6" id="KW-1185">Reference proteome</keyword>
<keyword evidence="2" id="KW-0238">DNA-binding</keyword>
<feature type="domain" description="HTH merR-type" evidence="4">
    <location>
        <begin position="14"/>
        <end position="83"/>
    </location>
</feature>
<evidence type="ECO:0000313" key="5">
    <source>
        <dbReference type="EMBL" id="ODC04584.1"/>
    </source>
</evidence>
<proteinExistence type="predicted"/>
<evidence type="ECO:0000256" key="3">
    <source>
        <dbReference type="ARBA" id="ARBA00023163"/>
    </source>
</evidence>
<evidence type="ECO:0000256" key="1">
    <source>
        <dbReference type="ARBA" id="ARBA00023015"/>
    </source>
</evidence>
<sequence length="312" mass="35843">MTMNKLTTSHGQPLYPIREVSRLTGVNPVTLRAWERRYGLITPQRTPKGHRLYAESEIQRIQTVLQWLNRGVPVSQVRELLEQRSEPLHTSPEIAPPNNVQSEWAGLQERAFQAVTRLDEQVLDALFNEVLSVYPPTTADEHLWQPLLSALRQRWQDHMGAEIERQLFTTVLHTRISARLYQRRQHQSHHQPRLLMVPLGSPQGPAYWLQLLRIADIPMRLHWLDDAVNLSHLPLLAERLKPMGLVLVGETHLDAEQQRQLLKLTQHLPCGLALSGSSAVIHQTELGHVPISCWPELDMSLIEHWLKVADDT</sequence>
<dbReference type="Gene3D" id="1.10.1240.10">
    <property type="entry name" value="Methionine synthase domain"/>
    <property type="match status" value="1"/>
</dbReference>
<accession>A0A1E2VC98</accession>
<dbReference type="PANTHER" id="PTHR30204">
    <property type="entry name" value="REDOX-CYCLING DRUG-SENSING TRANSCRIPTIONAL ACTIVATOR SOXR"/>
    <property type="match status" value="1"/>
</dbReference>
<dbReference type="PANTHER" id="PTHR30204:SF67">
    <property type="entry name" value="HTH-TYPE TRANSCRIPTIONAL REGULATOR MLRA-RELATED"/>
    <property type="match status" value="1"/>
</dbReference>
<comment type="caution">
    <text evidence="5">The sequence shown here is derived from an EMBL/GenBank/DDBJ whole genome shotgun (WGS) entry which is preliminary data.</text>
</comment>
<gene>
    <name evidence="5" type="ORF">BFW38_14655</name>
</gene>
<dbReference type="Proteomes" id="UP000094291">
    <property type="component" value="Unassembled WGS sequence"/>
</dbReference>
<dbReference type="STRING" id="197479.BFW38_14655"/>
<dbReference type="GO" id="GO:0003700">
    <property type="term" value="F:DNA-binding transcription factor activity"/>
    <property type="evidence" value="ECO:0007669"/>
    <property type="project" value="InterPro"/>
</dbReference>
<name>A0A1E2VC98_9GAMM</name>
<dbReference type="SUPFAM" id="SSF46955">
    <property type="entry name" value="Putative DNA-binding domain"/>
    <property type="match status" value="1"/>
</dbReference>
<evidence type="ECO:0000259" key="4">
    <source>
        <dbReference type="PROSITE" id="PS50937"/>
    </source>
</evidence>
<dbReference type="InterPro" id="IPR047057">
    <property type="entry name" value="MerR_fam"/>
</dbReference>
<keyword evidence="3" id="KW-0804">Transcription</keyword>
<dbReference type="SMART" id="SM00422">
    <property type="entry name" value="HTH_MERR"/>
    <property type="match status" value="1"/>
</dbReference>
<dbReference type="EMBL" id="MDTQ01000001">
    <property type="protein sequence ID" value="ODC04584.1"/>
    <property type="molecule type" value="Genomic_DNA"/>
</dbReference>
<dbReference type="CDD" id="cd01104">
    <property type="entry name" value="HTH_MlrA-CarA"/>
    <property type="match status" value="1"/>
</dbReference>
<dbReference type="Pfam" id="PF13411">
    <property type="entry name" value="MerR_1"/>
    <property type="match status" value="1"/>
</dbReference>
<dbReference type="GO" id="GO:0003677">
    <property type="term" value="F:DNA binding"/>
    <property type="evidence" value="ECO:0007669"/>
    <property type="project" value="UniProtKB-KW"/>
</dbReference>
<dbReference type="PROSITE" id="PS50937">
    <property type="entry name" value="HTH_MERR_2"/>
    <property type="match status" value="1"/>
</dbReference>
<dbReference type="InterPro" id="IPR000551">
    <property type="entry name" value="MerR-type_HTH_dom"/>
</dbReference>
<evidence type="ECO:0000256" key="2">
    <source>
        <dbReference type="ARBA" id="ARBA00023125"/>
    </source>
</evidence>
<organism evidence="5 6">
    <name type="scientific">Terasakiispira papahanaumokuakeensis</name>
    <dbReference type="NCBI Taxonomy" id="197479"/>
    <lineage>
        <taxon>Bacteria</taxon>
        <taxon>Pseudomonadati</taxon>
        <taxon>Pseudomonadota</taxon>
        <taxon>Gammaproteobacteria</taxon>
        <taxon>Oceanospirillales</taxon>
        <taxon>Terasakiispira</taxon>
    </lineage>
</organism>
<reference evidence="5 6" key="1">
    <citation type="submission" date="2016-08" db="EMBL/GenBank/DDBJ databases">
        <authorList>
            <person name="Seilhamer J.J."/>
        </authorList>
    </citation>
    <scope>NUCLEOTIDE SEQUENCE [LARGE SCALE GENOMIC DNA]</scope>
    <source>
        <strain evidence="5 6">PH27A</strain>
    </source>
</reference>
<keyword evidence="1" id="KW-0805">Transcription regulation</keyword>
<dbReference type="InterPro" id="IPR009061">
    <property type="entry name" value="DNA-bd_dom_put_sf"/>
</dbReference>
<dbReference type="Gene3D" id="1.10.1660.10">
    <property type="match status" value="1"/>
</dbReference>
<dbReference type="RefSeq" id="WP_068999568.1">
    <property type="nucleotide sequence ID" value="NZ_MDTQ01000001.1"/>
</dbReference>